<feature type="disulfide bond" evidence="9">
    <location>
        <begin position="204"/>
        <end position="216"/>
    </location>
</feature>
<dbReference type="Gene3D" id="4.10.400.10">
    <property type="entry name" value="Low-density Lipoprotein Receptor"/>
    <property type="match status" value="3"/>
</dbReference>
<feature type="disulfide bond" evidence="9">
    <location>
        <begin position="181"/>
        <end position="196"/>
    </location>
</feature>
<dbReference type="SMART" id="SM00181">
    <property type="entry name" value="EGF"/>
    <property type="match status" value="3"/>
</dbReference>
<evidence type="ECO:0000313" key="11">
    <source>
        <dbReference type="EMBL" id="CAF2262402.1"/>
    </source>
</evidence>
<comment type="subcellular location">
    <subcellularLocation>
        <location evidence="2">Endomembrane system</location>
    </subcellularLocation>
    <subcellularLocation>
        <location evidence="1">Membrane</location>
        <topology evidence="1">Single-pass membrane protein</topology>
    </subcellularLocation>
</comment>
<evidence type="ECO:0000256" key="2">
    <source>
        <dbReference type="ARBA" id="ARBA00004308"/>
    </source>
</evidence>
<feature type="domain" description="EGF-like" evidence="10">
    <location>
        <begin position="961"/>
        <end position="1005"/>
    </location>
</feature>
<dbReference type="GO" id="GO:0016192">
    <property type="term" value="P:vesicle-mediated transport"/>
    <property type="evidence" value="ECO:0007669"/>
    <property type="project" value="UniProtKB-ARBA"/>
</dbReference>
<evidence type="ECO:0000256" key="9">
    <source>
        <dbReference type="PROSITE-ProRule" id="PRU00124"/>
    </source>
</evidence>
<dbReference type="PROSITE" id="PS01209">
    <property type="entry name" value="LDLRA_1"/>
    <property type="match status" value="1"/>
</dbReference>
<dbReference type="PROSITE" id="PS00022">
    <property type="entry name" value="EGF_1"/>
    <property type="match status" value="3"/>
</dbReference>
<feature type="disulfide bond" evidence="9">
    <location>
        <begin position="162"/>
        <end position="174"/>
    </location>
</feature>
<sequence length="1261" mass="145878">MYNTNDHQRGLCLLYSKCDDTHSYLNDDHRMDEYKVVQIVCETIPYCFRPLKADNSKLDFGFENDIGRSFTFSQLKQQNITSQMLLLWSASIDMAEQYHIFLNNDLNSPSEEEQMFYNCTSSWFGSSCRFTFDYVINNNFKQIVDFVFASKSAVNIGTKETCYKHLNCQTISLCLDWREICDGKNDCSDGSDEVDCWQLELNPCKDNEFRCHNGQCIPTEFFRDSSGTSECLDRTDENTEYRSFFDCYRDPSAQCEDHTCSPDQEQFNCGDGECTSGTHRCHNGRARLSSGDFCSNTIACLMNFNEFVDVHWCKKFCSLYSCERGDCPVTYEFHYYPLLFGHVRFIYSNEEIIFGDFPLPVYVCYDAKLCKDFLPVTEYFANRTCRRFDELDLKNVRPHRSIVDFFRDINNIFRACLTPTNQTDYCNYSTMYQCENSTKCISKQRLVDSIRDCPYNDDETFNQSCSLPDVRYRFKCLVHGKRNCLSPLIVRDGKKDCDQGEDEMPKWKQEMQNQISFQTICDGRRDLSPVLINGRYETDETDCGHWPCNNTYSRCDHLWLCKNGADEINCPYSACPKHYHDCVFPNRTLRISCLPIAQAGDGIDDCLGGTDERRKSSFYLDSTRFQYTFRCLNSTKSIERRDFCDTVPDCQFRDDESFCRNIASPYYPLCDNYQSILTDVERFFCNFAAETRFPEIKAFKLFNTPSYPEDLKTQISSFHSSVTTNPRSIVTQSTNYISSDDAWLCHRGIPIRSRVSANRSELVCLCPPSYYGDKCQYQNQRVSLTIQIRALSDWHSVFIFLIALTDNERNIESKDYIQYLPTRECINKFTIYLLYSTRPKNSSKNYSVQIDAYNHLTLNYRASWIFPLQFPFLPVHRLAVVLEVPFSNTKPTRRCLPECMHGRCISYVNDLSSTYCRCESGWTGIQCNIEYKCNCAPQSLCVSNSICLCSHGRFGPHCHLSQTSCQPNSCMNSGQCVYVDTGHGSAEKYKAICVCSEEYAGDRCEKRRKQSWIDISFHSQLNIPSSLSVHLIAVRNDKKHNRTSLMKKLAFNQYSITLATFESFNIAFAQVFTDYYLIVLQEKTITSANISTKVIPSHRCPSINELFNNTFASEHLLRRMKYYHDLCRQQHQLICFVDEVHFCLCTLDRTANCLDFAHNQTYDCGGYNLCENDGYCFRDNPICPKSSFCTCRQCYFGSKCQFSTKGSTLSLDTILGYHVDSKASIRQQPIIVKTAIALTTCLLFDLSNLIPFEMLTVRSMA</sequence>
<dbReference type="SMART" id="SM00192">
    <property type="entry name" value="LDLa"/>
    <property type="match status" value="6"/>
</dbReference>
<evidence type="ECO:0000256" key="3">
    <source>
        <dbReference type="ARBA" id="ARBA00022692"/>
    </source>
</evidence>
<dbReference type="Gene3D" id="2.10.25.10">
    <property type="entry name" value="Laminin"/>
    <property type="match status" value="2"/>
</dbReference>
<feature type="disulfide bond" evidence="8">
    <location>
        <begin position="995"/>
        <end position="1004"/>
    </location>
</feature>
<dbReference type="EMBL" id="CAJNRG010018780">
    <property type="protein sequence ID" value="CAF2262402.1"/>
    <property type="molecule type" value="Genomic_DNA"/>
</dbReference>
<dbReference type="InterPro" id="IPR050685">
    <property type="entry name" value="LDLR"/>
</dbReference>
<comment type="caution">
    <text evidence="11">The sequence shown here is derived from an EMBL/GenBank/DDBJ whole genome shotgun (WGS) entry which is preliminary data.</text>
</comment>
<evidence type="ECO:0000256" key="5">
    <source>
        <dbReference type="ARBA" id="ARBA00022989"/>
    </source>
</evidence>
<dbReference type="GO" id="GO:0012505">
    <property type="term" value="C:endomembrane system"/>
    <property type="evidence" value="ECO:0007669"/>
    <property type="project" value="UniProtKB-SubCell"/>
</dbReference>
<keyword evidence="7 8" id="KW-1015">Disulfide bond</keyword>
<gene>
    <name evidence="11" type="ORF">XDN619_LOCUS36251</name>
</gene>
<dbReference type="GO" id="GO:0005886">
    <property type="term" value="C:plasma membrane"/>
    <property type="evidence" value="ECO:0007669"/>
    <property type="project" value="TreeGrafter"/>
</dbReference>
<dbReference type="PROSITE" id="PS50068">
    <property type="entry name" value="LDLRA_2"/>
    <property type="match status" value="3"/>
</dbReference>
<evidence type="ECO:0000256" key="6">
    <source>
        <dbReference type="ARBA" id="ARBA00023136"/>
    </source>
</evidence>
<evidence type="ECO:0000256" key="8">
    <source>
        <dbReference type="PROSITE-ProRule" id="PRU00076"/>
    </source>
</evidence>
<keyword evidence="3" id="KW-0812">Transmembrane</keyword>
<reference evidence="11" key="1">
    <citation type="submission" date="2021-02" db="EMBL/GenBank/DDBJ databases">
        <authorList>
            <person name="Nowell W R."/>
        </authorList>
    </citation>
    <scope>NUCLEOTIDE SEQUENCE</scope>
</reference>
<evidence type="ECO:0000256" key="7">
    <source>
        <dbReference type="ARBA" id="ARBA00023157"/>
    </source>
</evidence>
<name>A0A817AES7_9BILA</name>
<feature type="disulfide bond" evidence="8">
    <location>
        <begin position="918"/>
        <end position="927"/>
    </location>
</feature>
<evidence type="ECO:0000313" key="12">
    <source>
        <dbReference type="Proteomes" id="UP000663887"/>
    </source>
</evidence>
<keyword evidence="8" id="KW-0245">EGF-like domain</keyword>
<dbReference type="PANTHER" id="PTHR24270">
    <property type="entry name" value="LOW-DENSITY LIPOPROTEIN RECEPTOR-RELATED"/>
    <property type="match status" value="1"/>
</dbReference>
<proteinExistence type="predicted"/>
<keyword evidence="5" id="KW-1133">Transmembrane helix</keyword>
<dbReference type="InterPro" id="IPR000742">
    <property type="entry name" value="EGF"/>
</dbReference>
<feature type="disulfide bond" evidence="8">
    <location>
        <begin position="899"/>
        <end position="916"/>
    </location>
</feature>
<dbReference type="SUPFAM" id="SSF57424">
    <property type="entry name" value="LDL receptor-like module"/>
    <property type="match status" value="2"/>
</dbReference>
<accession>A0A817AES7</accession>
<feature type="domain" description="EGF-like" evidence="10">
    <location>
        <begin position="891"/>
        <end position="928"/>
    </location>
</feature>
<dbReference type="PROSITE" id="PS50026">
    <property type="entry name" value="EGF_3"/>
    <property type="match status" value="2"/>
</dbReference>
<evidence type="ECO:0000256" key="1">
    <source>
        <dbReference type="ARBA" id="ARBA00004167"/>
    </source>
</evidence>
<feature type="non-terminal residue" evidence="11">
    <location>
        <position position="1261"/>
    </location>
</feature>
<evidence type="ECO:0000256" key="4">
    <source>
        <dbReference type="ARBA" id="ARBA00022737"/>
    </source>
</evidence>
<dbReference type="PROSITE" id="PS01186">
    <property type="entry name" value="EGF_2"/>
    <property type="match status" value="1"/>
</dbReference>
<dbReference type="Proteomes" id="UP000663887">
    <property type="component" value="Unassembled WGS sequence"/>
</dbReference>
<dbReference type="SUPFAM" id="SSF57196">
    <property type="entry name" value="EGF/Laminin"/>
    <property type="match status" value="1"/>
</dbReference>
<dbReference type="PRINTS" id="PR00261">
    <property type="entry name" value="LDLRECEPTOR"/>
</dbReference>
<dbReference type="InterPro" id="IPR036055">
    <property type="entry name" value="LDL_receptor-like_sf"/>
</dbReference>
<dbReference type="AlphaFoldDB" id="A0A817AES7"/>
<dbReference type="InterPro" id="IPR023415">
    <property type="entry name" value="LDLR_class-A_CS"/>
</dbReference>
<keyword evidence="6" id="KW-0472">Membrane</keyword>
<evidence type="ECO:0000259" key="10">
    <source>
        <dbReference type="PROSITE" id="PS50026"/>
    </source>
</evidence>
<dbReference type="CDD" id="cd00112">
    <property type="entry name" value="LDLa"/>
    <property type="match status" value="2"/>
</dbReference>
<keyword evidence="4" id="KW-0677">Repeat</keyword>
<dbReference type="InterPro" id="IPR002172">
    <property type="entry name" value="LDrepeatLR_classA_rpt"/>
</dbReference>
<organism evidence="11 12">
    <name type="scientific">Rotaria magnacalcarata</name>
    <dbReference type="NCBI Taxonomy" id="392030"/>
    <lineage>
        <taxon>Eukaryota</taxon>
        <taxon>Metazoa</taxon>
        <taxon>Spiralia</taxon>
        <taxon>Gnathifera</taxon>
        <taxon>Rotifera</taxon>
        <taxon>Eurotatoria</taxon>
        <taxon>Bdelloidea</taxon>
        <taxon>Philodinida</taxon>
        <taxon>Philodinidae</taxon>
        <taxon>Rotaria</taxon>
    </lineage>
</organism>
<protein>
    <recommendedName>
        <fullName evidence="10">EGF-like domain-containing protein</fullName>
    </recommendedName>
</protein>
<comment type="caution">
    <text evidence="8">Lacks conserved residue(s) required for the propagation of feature annotation.</text>
</comment>